<name>A0ABR1Y9T0_9PEZI</name>
<feature type="compositionally biased region" description="Polar residues" evidence="1">
    <location>
        <begin position="15"/>
        <end position="32"/>
    </location>
</feature>
<protein>
    <submittedName>
        <fullName evidence="2">Uncharacterized protein</fullName>
    </submittedName>
</protein>
<organism evidence="2 3">
    <name type="scientific">Phyllosticta capitalensis</name>
    <dbReference type="NCBI Taxonomy" id="121624"/>
    <lineage>
        <taxon>Eukaryota</taxon>
        <taxon>Fungi</taxon>
        <taxon>Dikarya</taxon>
        <taxon>Ascomycota</taxon>
        <taxon>Pezizomycotina</taxon>
        <taxon>Dothideomycetes</taxon>
        <taxon>Dothideomycetes incertae sedis</taxon>
        <taxon>Botryosphaeriales</taxon>
        <taxon>Phyllostictaceae</taxon>
        <taxon>Phyllosticta</taxon>
    </lineage>
</organism>
<feature type="region of interest" description="Disordered" evidence="1">
    <location>
        <begin position="15"/>
        <end position="73"/>
    </location>
</feature>
<sequence length="306" mass="34824">MYGPSASLTNLALSIPQGPTLQPSNLPTLVTLSASSRSISQRHPSSGGSSTMADSPNESHEPGNRPGDLSRDLSDDMIIDEWNGRRGDLPNGCTIEEVQCALNRKFKFDEDYPLHWVLDMGEEMKFHDKGFLDTFAWAKWMKFCQHLKRGDSEEEDSKEEDGDTAKKAQEAEAEEQYEELSLQEFAMLWSLNPDMVLCLTHFGVINKRFSRAFKRHVPPCAYHPEYLQRKVPKNVISKVQYLLCMIPTPLYKQLRDMGILTLDYQRLDRPEGLLTVREALGGFEPYPIDWASVHRACLDYAYGVDD</sequence>
<feature type="region of interest" description="Disordered" evidence="1">
    <location>
        <begin position="151"/>
        <end position="173"/>
    </location>
</feature>
<feature type="compositionally biased region" description="Polar residues" evidence="1">
    <location>
        <begin position="47"/>
        <end position="56"/>
    </location>
</feature>
<comment type="caution">
    <text evidence="2">The sequence shown here is derived from an EMBL/GenBank/DDBJ whole genome shotgun (WGS) entry which is preliminary data.</text>
</comment>
<dbReference type="EMBL" id="JBBWRZ010000013">
    <property type="protein sequence ID" value="KAK8223709.1"/>
    <property type="molecule type" value="Genomic_DNA"/>
</dbReference>
<evidence type="ECO:0000313" key="2">
    <source>
        <dbReference type="EMBL" id="KAK8223709.1"/>
    </source>
</evidence>
<evidence type="ECO:0000313" key="3">
    <source>
        <dbReference type="Proteomes" id="UP001492380"/>
    </source>
</evidence>
<feature type="compositionally biased region" description="Basic and acidic residues" evidence="1">
    <location>
        <begin position="57"/>
        <end position="73"/>
    </location>
</feature>
<keyword evidence="3" id="KW-1185">Reference proteome</keyword>
<feature type="compositionally biased region" description="Acidic residues" evidence="1">
    <location>
        <begin position="152"/>
        <end position="162"/>
    </location>
</feature>
<accession>A0ABR1Y9T0</accession>
<gene>
    <name evidence="2" type="ORF">HDK90DRAFT_100646</name>
</gene>
<feature type="compositionally biased region" description="Low complexity" evidence="1">
    <location>
        <begin position="33"/>
        <end position="46"/>
    </location>
</feature>
<proteinExistence type="predicted"/>
<evidence type="ECO:0000256" key="1">
    <source>
        <dbReference type="SAM" id="MobiDB-lite"/>
    </source>
</evidence>
<reference evidence="2 3" key="1">
    <citation type="submission" date="2024-04" db="EMBL/GenBank/DDBJ databases">
        <title>Phyllosticta paracitricarpa is synonymous to the EU quarantine fungus P. citricarpa based on phylogenomic analyses.</title>
        <authorList>
            <consortium name="Lawrence Berkeley National Laboratory"/>
            <person name="Van Ingen-Buijs V.A."/>
            <person name="Van Westerhoven A.C."/>
            <person name="Haridas S."/>
            <person name="Skiadas P."/>
            <person name="Martin F."/>
            <person name="Groenewald J.Z."/>
            <person name="Crous P.W."/>
            <person name="Seidl M.F."/>
        </authorList>
    </citation>
    <scope>NUCLEOTIDE SEQUENCE [LARGE SCALE GENOMIC DNA]</scope>
    <source>
        <strain evidence="2 3">CBS 123374</strain>
    </source>
</reference>
<dbReference type="Proteomes" id="UP001492380">
    <property type="component" value="Unassembled WGS sequence"/>
</dbReference>